<dbReference type="EMBL" id="KQ241606">
    <property type="protein sequence ID" value="KNC87547.1"/>
    <property type="molecule type" value="Genomic_DNA"/>
</dbReference>
<name>A0A0L0GEW5_9EUKA</name>
<keyword evidence="2" id="KW-1185">Reference proteome</keyword>
<dbReference type="STRING" id="667725.A0A0L0GEW5"/>
<dbReference type="Pfam" id="PF05450">
    <property type="entry name" value="Nicastrin"/>
    <property type="match status" value="1"/>
</dbReference>
<accession>A0A0L0GEW5</accession>
<protein>
    <recommendedName>
        <fullName evidence="3">Nicastrin</fullName>
    </recommendedName>
</protein>
<dbReference type="OrthoDB" id="755951at2759"/>
<evidence type="ECO:0000313" key="2">
    <source>
        <dbReference type="Proteomes" id="UP000054560"/>
    </source>
</evidence>
<dbReference type="RefSeq" id="XP_014161449.1">
    <property type="nucleotide sequence ID" value="XM_014305974.1"/>
</dbReference>
<dbReference type="AlphaFoldDB" id="A0A0L0GEW5"/>
<sequence length="447" mass="48190">MTNSTPTLVVSAALDSTSLFKGSAIGASATVAGLAALLIASQALSSLSTDIKETMTKNILFSLYNGESYGYIGSSRFVTELREGRLPVTMQNSSLSFADVEAVIEVGHLGSRGRDPNAPTPLYVHRDPTPQSEQTTDAMIEALEEKSDDGREVELATAAHLLPPGSLHSWLRWGDRHLPHVHIADHNSDGFTNDYYGSFLDDAKNLGVYDLLAMQHLCSASTVLARSLYLIAGGTEHLATTINADCTALKGLVTSLTVSMDSEYVRDITNGTECAARGYPGSADNQPLSLYVGVAKQRPQCGSVAYVAYLVLMRALTKTAVPSIDDMGNCGTEGYMWLDGACYHSTQTAMGRAISPAFLFNTDTGAHEIVNKSFSMWTESEWSPDTPYTMAFVAESPSERLVAMVTGLATSFLRENKAYTNLYFFDTVSVSFSAFKGMAFCQPEAEI</sequence>
<dbReference type="eggNOG" id="KOG2657">
    <property type="taxonomic scope" value="Eukaryota"/>
</dbReference>
<dbReference type="GO" id="GO:0016485">
    <property type="term" value="P:protein processing"/>
    <property type="evidence" value="ECO:0007669"/>
    <property type="project" value="InterPro"/>
</dbReference>
<dbReference type="InterPro" id="IPR008710">
    <property type="entry name" value="Nicastrin"/>
</dbReference>
<dbReference type="PANTHER" id="PTHR21092:SF0">
    <property type="entry name" value="NICASTRIN"/>
    <property type="match status" value="1"/>
</dbReference>
<dbReference type="SUPFAM" id="SSF53187">
    <property type="entry name" value="Zn-dependent exopeptidases"/>
    <property type="match status" value="1"/>
</dbReference>
<dbReference type="GeneID" id="25900875"/>
<organism evidence="1 2">
    <name type="scientific">Sphaeroforma arctica JP610</name>
    <dbReference type="NCBI Taxonomy" id="667725"/>
    <lineage>
        <taxon>Eukaryota</taxon>
        <taxon>Ichthyosporea</taxon>
        <taxon>Ichthyophonida</taxon>
        <taxon>Sphaeroforma</taxon>
    </lineage>
</organism>
<dbReference type="PANTHER" id="PTHR21092">
    <property type="entry name" value="NICASTRIN"/>
    <property type="match status" value="1"/>
</dbReference>
<dbReference type="GO" id="GO:0005886">
    <property type="term" value="C:plasma membrane"/>
    <property type="evidence" value="ECO:0007669"/>
    <property type="project" value="TreeGrafter"/>
</dbReference>
<evidence type="ECO:0008006" key="3">
    <source>
        <dbReference type="Google" id="ProtNLM"/>
    </source>
</evidence>
<proteinExistence type="predicted"/>
<gene>
    <name evidence="1" type="ORF">SARC_00371</name>
</gene>
<dbReference type="Proteomes" id="UP000054560">
    <property type="component" value="Unassembled WGS sequence"/>
</dbReference>
<reference evidence="1 2" key="1">
    <citation type="submission" date="2011-02" db="EMBL/GenBank/DDBJ databases">
        <title>The Genome Sequence of Sphaeroforma arctica JP610.</title>
        <authorList>
            <consortium name="The Broad Institute Genome Sequencing Platform"/>
            <person name="Russ C."/>
            <person name="Cuomo C."/>
            <person name="Young S.K."/>
            <person name="Zeng Q."/>
            <person name="Gargeya S."/>
            <person name="Alvarado L."/>
            <person name="Berlin A."/>
            <person name="Chapman S.B."/>
            <person name="Chen Z."/>
            <person name="Freedman E."/>
            <person name="Gellesch M."/>
            <person name="Goldberg J."/>
            <person name="Griggs A."/>
            <person name="Gujja S."/>
            <person name="Heilman E."/>
            <person name="Heiman D."/>
            <person name="Howarth C."/>
            <person name="Mehta T."/>
            <person name="Neiman D."/>
            <person name="Pearson M."/>
            <person name="Roberts A."/>
            <person name="Saif S."/>
            <person name="Shea T."/>
            <person name="Shenoy N."/>
            <person name="Sisk P."/>
            <person name="Stolte C."/>
            <person name="Sykes S."/>
            <person name="White J."/>
            <person name="Yandava C."/>
            <person name="Burger G."/>
            <person name="Gray M.W."/>
            <person name="Holland P.W.H."/>
            <person name="King N."/>
            <person name="Lang F.B.F."/>
            <person name="Roger A.J."/>
            <person name="Ruiz-Trillo I."/>
            <person name="Haas B."/>
            <person name="Nusbaum C."/>
            <person name="Birren B."/>
        </authorList>
    </citation>
    <scope>NUCLEOTIDE SEQUENCE [LARGE SCALE GENOMIC DNA]</scope>
    <source>
        <strain evidence="1 2">JP610</strain>
    </source>
</reference>
<dbReference type="Gene3D" id="3.40.630.10">
    <property type="entry name" value="Zn peptidases"/>
    <property type="match status" value="1"/>
</dbReference>
<evidence type="ECO:0000313" key="1">
    <source>
        <dbReference type="EMBL" id="KNC87547.1"/>
    </source>
</evidence>